<name>A0A0F6SDF2_9BACT</name>
<accession>A0A0F6SDF2</accession>
<keyword evidence="2" id="KW-1185">Reference proteome</keyword>
<dbReference type="RefSeq" id="WP_053230787.1">
    <property type="nucleotide sequence ID" value="NZ_CP011125.1"/>
</dbReference>
<dbReference type="EMBL" id="CP011125">
    <property type="protein sequence ID" value="AKF03339.1"/>
    <property type="molecule type" value="Genomic_DNA"/>
</dbReference>
<dbReference type="STRING" id="927083.DB32_000488"/>
<gene>
    <name evidence="1" type="ORF">DB32_000488</name>
</gene>
<sequence length="123" mass="13725">MTARVRALPKRDVAGEALVHVERATHALHVELKDELARVAERQPELSVWLTTALWMLEMAAKDLRTEPDRERRRAGVAVAQMHAMRVSTGLELASAMGVLDADPEAFDLRFASILAELERARS</sequence>
<dbReference type="KEGG" id="samy:DB32_000488"/>
<reference evidence="1 2" key="1">
    <citation type="submission" date="2015-03" db="EMBL/GenBank/DDBJ databases">
        <title>Genome assembly of Sandaracinus amylolyticus DSM 53668.</title>
        <authorList>
            <person name="Sharma G."/>
            <person name="Subramanian S."/>
        </authorList>
    </citation>
    <scope>NUCLEOTIDE SEQUENCE [LARGE SCALE GENOMIC DNA]</scope>
    <source>
        <strain evidence="1 2">DSM 53668</strain>
    </source>
</reference>
<evidence type="ECO:0000313" key="1">
    <source>
        <dbReference type="EMBL" id="AKF03339.1"/>
    </source>
</evidence>
<organism evidence="1 2">
    <name type="scientific">Sandaracinus amylolyticus</name>
    <dbReference type="NCBI Taxonomy" id="927083"/>
    <lineage>
        <taxon>Bacteria</taxon>
        <taxon>Pseudomonadati</taxon>
        <taxon>Myxococcota</taxon>
        <taxon>Polyangia</taxon>
        <taxon>Polyangiales</taxon>
        <taxon>Sandaracinaceae</taxon>
        <taxon>Sandaracinus</taxon>
    </lineage>
</organism>
<proteinExistence type="predicted"/>
<evidence type="ECO:0000313" key="2">
    <source>
        <dbReference type="Proteomes" id="UP000034883"/>
    </source>
</evidence>
<protein>
    <submittedName>
        <fullName evidence="1">Uncharacterized protein</fullName>
    </submittedName>
</protein>
<dbReference type="AlphaFoldDB" id="A0A0F6SDF2"/>
<dbReference type="Proteomes" id="UP000034883">
    <property type="component" value="Chromosome"/>
</dbReference>